<evidence type="ECO:0000256" key="2">
    <source>
        <dbReference type="ARBA" id="ARBA00022840"/>
    </source>
</evidence>
<dbReference type="Gene3D" id="3.40.50.2300">
    <property type="match status" value="1"/>
</dbReference>
<dbReference type="PANTHER" id="PTHR32071:SF57">
    <property type="entry name" value="C4-DICARBOXYLATE TRANSPORT TRANSCRIPTIONAL REGULATORY PROTEIN DCTD"/>
    <property type="match status" value="1"/>
</dbReference>
<feature type="domain" description="Sigma-54 factor interaction" evidence="8">
    <location>
        <begin position="144"/>
        <end position="373"/>
    </location>
</feature>
<dbReference type="InterPro" id="IPR058031">
    <property type="entry name" value="AAA_lid_NorR"/>
</dbReference>
<dbReference type="SMART" id="SM00382">
    <property type="entry name" value="AAA"/>
    <property type="match status" value="1"/>
</dbReference>
<evidence type="ECO:0000256" key="4">
    <source>
        <dbReference type="ARBA" id="ARBA00023015"/>
    </source>
</evidence>
<dbReference type="InterPro" id="IPR011006">
    <property type="entry name" value="CheY-like_superfamily"/>
</dbReference>
<evidence type="ECO:0000256" key="6">
    <source>
        <dbReference type="ARBA" id="ARBA00023163"/>
    </source>
</evidence>
<comment type="caution">
    <text evidence="10">The sequence shown here is derived from an EMBL/GenBank/DDBJ whole genome shotgun (WGS) entry which is preliminary data.</text>
</comment>
<evidence type="ECO:0000259" key="8">
    <source>
        <dbReference type="PROSITE" id="PS50045"/>
    </source>
</evidence>
<dbReference type="EMBL" id="JBALHR010000003">
    <property type="protein sequence ID" value="MEH7827659.1"/>
    <property type="molecule type" value="Genomic_DNA"/>
</dbReference>
<dbReference type="InterPro" id="IPR027417">
    <property type="entry name" value="P-loop_NTPase"/>
</dbReference>
<dbReference type="Pfam" id="PF00158">
    <property type="entry name" value="Sigma54_activat"/>
    <property type="match status" value="1"/>
</dbReference>
<dbReference type="Gene3D" id="3.40.50.300">
    <property type="entry name" value="P-loop containing nucleotide triphosphate hydrolases"/>
    <property type="match status" value="1"/>
</dbReference>
<evidence type="ECO:0000256" key="1">
    <source>
        <dbReference type="ARBA" id="ARBA00022741"/>
    </source>
</evidence>
<dbReference type="InterPro" id="IPR002078">
    <property type="entry name" value="Sigma_54_int"/>
</dbReference>
<evidence type="ECO:0000256" key="7">
    <source>
        <dbReference type="PROSITE-ProRule" id="PRU00169"/>
    </source>
</evidence>
<feature type="domain" description="Response regulatory" evidence="9">
    <location>
        <begin position="6"/>
        <end position="120"/>
    </location>
</feature>
<keyword evidence="3" id="KW-0902">Two-component regulatory system</keyword>
<dbReference type="Proteomes" id="UP001431963">
    <property type="component" value="Unassembled WGS sequence"/>
</dbReference>
<keyword evidence="11" id="KW-1185">Reference proteome</keyword>
<dbReference type="InterPro" id="IPR025943">
    <property type="entry name" value="Sigma_54_int_dom_ATP-bd_2"/>
</dbReference>
<dbReference type="Pfam" id="PF00072">
    <property type="entry name" value="Response_reg"/>
    <property type="match status" value="1"/>
</dbReference>
<dbReference type="InterPro" id="IPR025662">
    <property type="entry name" value="Sigma_54_int_dom_ATP-bd_1"/>
</dbReference>
<proteinExistence type="predicted"/>
<dbReference type="Pfam" id="PF02954">
    <property type="entry name" value="HTH_8"/>
    <property type="match status" value="1"/>
</dbReference>
<keyword evidence="7" id="KW-0597">Phosphoprotein</keyword>
<dbReference type="InterPro" id="IPR009057">
    <property type="entry name" value="Homeodomain-like_sf"/>
</dbReference>
<dbReference type="CDD" id="cd00009">
    <property type="entry name" value="AAA"/>
    <property type="match status" value="1"/>
</dbReference>
<dbReference type="SMART" id="SM00448">
    <property type="entry name" value="REC"/>
    <property type="match status" value="1"/>
</dbReference>
<keyword evidence="5" id="KW-0010">Activator</keyword>
<evidence type="ECO:0000256" key="3">
    <source>
        <dbReference type="ARBA" id="ARBA00023012"/>
    </source>
</evidence>
<feature type="modified residue" description="4-aspartylphosphate" evidence="7">
    <location>
        <position position="55"/>
    </location>
</feature>
<dbReference type="InterPro" id="IPR003593">
    <property type="entry name" value="AAA+_ATPase"/>
</dbReference>
<sequence length="442" mass="47703">MTDAPQVFVVDDDADHLAALCDLTDAAGYRVSQFATAAAALEAAIAAPPDAILSDLRMPGMDGMALLQAVQARGLDVPIVLITGHGDVSHAVRAIQAGAEDFLEKPYDSHHLLSVLARALRARDTRRELARLRALIGAAEHPRLLGESTALTALRDRVAQIGPLPVDIVVTGETGTGKEVVARALHDAGPRGKGPLQMVNCAALPEALFEIEMFGHAAGAFPGATTERIGRIEASSGGTLVLDEVESMPMALQAKLLRVLDERRVQRLGETLDRPLDLRVIAISKTDLREASHLGRFRADLFYRLAGIEITTPPLRQTGGDIVLLYSHFLTTAAQRSGRPVPEVSFDLRRDLLRRPWPGNVRELRSLAEAHALGLDRVSVARKDSTAPLAEGSLAERVAAFEAREIAAVLDRCGANSLRASQILQIPRRTLAEKIRRYGLRP</sequence>
<evidence type="ECO:0000313" key="11">
    <source>
        <dbReference type="Proteomes" id="UP001431963"/>
    </source>
</evidence>
<dbReference type="SUPFAM" id="SSF46689">
    <property type="entry name" value="Homeodomain-like"/>
    <property type="match status" value="1"/>
</dbReference>
<keyword evidence="4" id="KW-0805">Transcription regulation</keyword>
<dbReference type="InterPro" id="IPR002197">
    <property type="entry name" value="HTH_Fis"/>
</dbReference>
<dbReference type="PANTHER" id="PTHR32071">
    <property type="entry name" value="TRANSCRIPTIONAL REGULATORY PROTEIN"/>
    <property type="match status" value="1"/>
</dbReference>
<dbReference type="PROSITE" id="PS50045">
    <property type="entry name" value="SIGMA54_INTERACT_4"/>
    <property type="match status" value="1"/>
</dbReference>
<dbReference type="RefSeq" id="WP_335420888.1">
    <property type="nucleotide sequence ID" value="NZ_JBALHR010000003.1"/>
</dbReference>
<dbReference type="PROSITE" id="PS00675">
    <property type="entry name" value="SIGMA54_INTERACT_1"/>
    <property type="match status" value="1"/>
</dbReference>
<evidence type="ECO:0000313" key="10">
    <source>
        <dbReference type="EMBL" id="MEH7827659.1"/>
    </source>
</evidence>
<accession>A0ABU8BSI4</accession>
<keyword evidence="1" id="KW-0547">Nucleotide-binding</keyword>
<keyword evidence="6" id="KW-0804">Transcription</keyword>
<dbReference type="PROSITE" id="PS50110">
    <property type="entry name" value="RESPONSE_REGULATORY"/>
    <property type="match status" value="1"/>
</dbReference>
<dbReference type="Pfam" id="PF25601">
    <property type="entry name" value="AAA_lid_14"/>
    <property type="match status" value="1"/>
</dbReference>
<dbReference type="SUPFAM" id="SSF52540">
    <property type="entry name" value="P-loop containing nucleoside triphosphate hydrolases"/>
    <property type="match status" value="1"/>
</dbReference>
<evidence type="ECO:0000259" key="9">
    <source>
        <dbReference type="PROSITE" id="PS50110"/>
    </source>
</evidence>
<reference evidence="10" key="1">
    <citation type="submission" date="2024-02" db="EMBL/GenBank/DDBJ databases">
        <title>Genome sequences of strain Gemmobacter sp. JM10B15.</title>
        <authorList>
            <person name="Zhang M."/>
        </authorList>
    </citation>
    <scope>NUCLEOTIDE SEQUENCE</scope>
    <source>
        <strain evidence="10">JM10B15</strain>
    </source>
</reference>
<name>A0ABU8BSI4_9RHOB</name>
<organism evidence="10 11">
    <name type="scientific">Gemmobacter denitrificans</name>
    <dbReference type="NCBI Taxonomy" id="3123040"/>
    <lineage>
        <taxon>Bacteria</taxon>
        <taxon>Pseudomonadati</taxon>
        <taxon>Pseudomonadota</taxon>
        <taxon>Alphaproteobacteria</taxon>
        <taxon>Rhodobacterales</taxon>
        <taxon>Paracoccaceae</taxon>
        <taxon>Gemmobacter</taxon>
    </lineage>
</organism>
<evidence type="ECO:0000256" key="5">
    <source>
        <dbReference type="ARBA" id="ARBA00023159"/>
    </source>
</evidence>
<dbReference type="InterPro" id="IPR001789">
    <property type="entry name" value="Sig_transdc_resp-reg_receiver"/>
</dbReference>
<dbReference type="SUPFAM" id="SSF52172">
    <property type="entry name" value="CheY-like"/>
    <property type="match status" value="1"/>
</dbReference>
<dbReference type="Gene3D" id="1.10.10.60">
    <property type="entry name" value="Homeodomain-like"/>
    <property type="match status" value="1"/>
</dbReference>
<keyword evidence="2" id="KW-0067">ATP-binding</keyword>
<protein>
    <submittedName>
        <fullName evidence="10">Sigma-54 dependent transcriptional regulator</fullName>
    </submittedName>
</protein>
<dbReference type="Gene3D" id="1.10.8.60">
    <property type="match status" value="1"/>
</dbReference>
<gene>
    <name evidence="10" type="ORF">V6590_05830</name>
</gene>
<dbReference type="PROSITE" id="PS00676">
    <property type="entry name" value="SIGMA54_INTERACT_2"/>
    <property type="match status" value="1"/>
</dbReference>